<feature type="compositionally biased region" description="Low complexity" evidence="1">
    <location>
        <begin position="246"/>
        <end position="263"/>
    </location>
</feature>
<organism evidence="3">
    <name type="scientific">Curvibacter symbiont subsp. Hydra magnipapillata</name>
    <dbReference type="NCBI Taxonomy" id="667019"/>
    <lineage>
        <taxon>Bacteria</taxon>
        <taxon>Pseudomonadati</taxon>
        <taxon>Pseudomonadota</taxon>
        <taxon>Betaproteobacteria</taxon>
        <taxon>Burkholderiales</taxon>
        <taxon>Comamonadaceae</taxon>
        <taxon>Curvibacter</taxon>
    </lineage>
</organism>
<evidence type="ECO:0000313" key="3">
    <source>
        <dbReference type="EMBL" id="CBA33837.1"/>
    </source>
</evidence>
<evidence type="ECO:0000256" key="1">
    <source>
        <dbReference type="SAM" id="MobiDB-lite"/>
    </source>
</evidence>
<dbReference type="Pfam" id="PF08378">
    <property type="entry name" value="NERD"/>
    <property type="match status" value="1"/>
</dbReference>
<name>C9YH54_CURXX</name>
<protein>
    <recommendedName>
        <fullName evidence="2">NERD domain-containing protein</fullName>
    </recommendedName>
</protein>
<dbReference type="InterPro" id="IPR011528">
    <property type="entry name" value="NERD"/>
</dbReference>
<gene>
    <name evidence="3" type="ORF">Csp_B21040</name>
</gene>
<evidence type="ECO:0000259" key="2">
    <source>
        <dbReference type="PROSITE" id="PS50965"/>
    </source>
</evidence>
<proteinExistence type="predicted"/>
<dbReference type="AlphaFoldDB" id="C9YH54"/>
<feature type="region of interest" description="Disordered" evidence="1">
    <location>
        <begin position="244"/>
        <end position="263"/>
    </location>
</feature>
<sequence length="315" mass="35831">MLIKSADDKSKRLALLEDLQKSNLLDSRQKDWLRDELRNLRAGIKGEKAAAFYLDGHYKDAQFNVLLHDLRFVVDGEVAQIDHLVINRTGYMVLIETKNYSGDLEVNAHGEFTVRYGRERYGIPSPYEQSRRHARILGKLLERLEISTRTDKLPEFHNVVMMHPQAIIERPAPKVFDTSFLIKADQFPSWHNKLGDSVSTGGLFKALLNVRSLDTIKEWGEKLKRQHRPADQLALPDFMQPKPHLAQAAQAPKPAAPKAEPAAVAPAEADASLAKKLICAHCREKISYPEGKFCWNNVKRFGGLQYCREHQGLFE</sequence>
<reference evidence="3" key="1">
    <citation type="journal article" date="2010" name="Nature">
        <title>The Dynamic genome of Hydra.</title>
        <authorList>
            <person name="Chapman J.A."/>
            <person name="Kirkness E.F."/>
            <person name="Simakov O."/>
            <person name="Hampson S.E."/>
            <person name="Mitros T."/>
            <person name="Weinmaier T."/>
            <person name="Rattei T."/>
            <person name="Balasubramanian P.G."/>
            <person name="Borman J."/>
            <person name="Busam D."/>
            <person name="Disbennett K."/>
            <person name="Pfannkoch C."/>
            <person name="Sumin N."/>
            <person name="Sutton G."/>
            <person name="Viswanathan L."/>
            <person name="Walenz B."/>
            <person name="Goodstein D.M."/>
            <person name="Hellsten U."/>
            <person name="Kawashima T."/>
            <person name="Prochnik S.E."/>
            <person name="Putnam N.H."/>
            <person name="Shu S."/>
            <person name="Blumberg B."/>
            <person name="Dana C.E."/>
            <person name="Gee L."/>
            <person name="Kibler D.F."/>
            <person name="Law L."/>
            <person name="Lindgens D."/>
            <person name="Martinez D.E."/>
            <person name="Peng J."/>
            <person name="Wigge P.A."/>
            <person name="Bertulat B."/>
            <person name="Guder C."/>
            <person name="Nakamura Y."/>
            <person name="Ozbek S."/>
            <person name="Watanabe H."/>
            <person name="Khalturin K."/>
            <person name="Hemmrich G."/>
            <person name="Franke A."/>
            <person name="Augustin R."/>
            <person name="Fraune S."/>
            <person name="Hayakawa E."/>
            <person name="Hayakawa S."/>
            <person name="Hirose M."/>
            <person name="Hwang J."/>
            <person name="Ikeo K."/>
            <person name="Nishimiya-Fujisawa C."/>
            <person name="Ogura A."/>
            <person name="Takahashi T."/>
            <person name="Steinmetz P.R."/>
            <person name="Zhang X."/>
            <person name="Aufschnaiter R."/>
            <person name="Eder M.K."/>
            <person name="Gorny A.K."/>
            <person name="Salvenmoser W."/>
            <person name="Heimberg A.M."/>
            <person name="Wheeler B.M."/>
            <person name="Peterson K.J."/>
            <person name="Boettger A."/>
            <person name="Tischler P."/>
            <person name="Wolf A."/>
            <person name="Gojobori T."/>
            <person name="Remington K.A."/>
            <person name="Strausberg R.L."/>
            <person name="Venter J."/>
            <person name="Technau U."/>
            <person name="Hobmayer B."/>
            <person name="Bosch T.C."/>
            <person name="Holstein T.W."/>
            <person name="Fujisawa T."/>
            <person name="Bode H.R."/>
            <person name="David C.N."/>
            <person name="Rokhsar D.S."/>
            <person name="Steele R.E."/>
        </authorList>
    </citation>
    <scope>NUCLEOTIDE SEQUENCE</scope>
</reference>
<dbReference type="PROSITE" id="PS50965">
    <property type="entry name" value="NERD"/>
    <property type="match status" value="1"/>
</dbReference>
<feature type="domain" description="NERD" evidence="2">
    <location>
        <begin position="42"/>
        <end position="160"/>
    </location>
</feature>
<dbReference type="EMBL" id="FN543108">
    <property type="protein sequence ID" value="CBA33837.1"/>
    <property type="molecule type" value="Genomic_DNA"/>
</dbReference>
<accession>C9YH54</accession>